<dbReference type="PANTHER" id="PTHR13153">
    <property type="entry name" value="CGTHBA PROTEIN -14 GENE PROTEIN"/>
    <property type="match status" value="1"/>
</dbReference>
<dbReference type="EMBL" id="CAMXCT010006667">
    <property type="protein sequence ID" value="CAI4017966.1"/>
    <property type="molecule type" value="Genomic_DNA"/>
</dbReference>
<dbReference type="EMBL" id="CAMXCT020006667">
    <property type="protein sequence ID" value="CAL1171341.1"/>
    <property type="molecule type" value="Genomic_DNA"/>
</dbReference>
<dbReference type="GO" id="GO:0003677">
    <property type="term" value="F:DNA binding"/>
    <property type="evidence" value="ECO:0007669"/>
    <property type="project" value="InterPro"/>
</dbReference>
<proteinExistence type="predicted"/>
<evidence type="ECO:0000256" key="1">
    <source>
        <dbReference type="ARBA" id="ARBA00023172"/>
    </source>
</evidence>
<dbReference type="GO" id="GO:0038202">
    <property type="term" value="P:TORC1 signaling"/>
    <property type="evidence" value="ECO:0007669"/>
    <property type="project" value="TreeGrafter"/>
</dbReference>
<evidence type="ECO:0000256" key="2">
    <source>
        <dbReference type="SAM" id="MobiDB-lite"/>
    </source>
</evidence>
<dbReference type="InterPro" id="IPR013762">
    <property type="entry name" value="Integrase-like_cat_sf"/>
</dbReference>
<evidence type="ECO:0000313" key="5">
    <source>
        <dbReference type="Proteomes" id="UP001152797"/>
    </source>
</evidence>
<dbReference type="OrthoDB" id="414118at2759"/>
<dbReference type="Proteomes" id="UP001152797">
    <property type="component" value="Unassembled WGS sequence"/>
</dbReference>
<dbReference type="GO" id="GO:1904262">
    <property type="term" value="P:negative regulation of TORC1 signaling"/>
    <property type="evidence" value="ECO:0007669"/>
    <property type="project" value="TreeGrafter"/>
</dbReference>
<dbReference type="EMBL" id="CAMXCT030006667">
    <property type="protein sequence ID" value="CAL4805278.1"/>
    <property type="molecule type" value="Genomic_DNA"/>
</dbReference>
<dbReference type="GO" id="GO:0015074">
    <property type="term" value="P:DNA integration"/>
    <property type="evidence" value="ECO:0007669"/>
    <property type="project" value="InterPro"/>
</dbReference>
<dbReference type="PANTHER" id="PTHR13153:SF5">
    <property type="entry name" value="GATOR COMPLEX PROTEIN NPRL3"/>
    <property type="match status" value="1"/>
</dbReference>
<name>A0A9P1GNB9_9DINO</name>
<keyword evidence="5" id="KW-1185">Reference proteome</keyword>
<feature type="region of interest" description="Disordered" evidence="2">
    <location>
        <begin position="387"/>
        <end position="407"/>
    </location>
</feature>
<sequence length="1808" mass="202456">MAVNVGDVVYMDYGEQPRVVHTRLVLAVVDMGRHEFIIATPDKDVYMEVLHDSNPDIVHFYNGGPNGGLPPRVPRNCIYAFAPMSAQELAQLMTAGRAEAEAEIVRRGAAAVHLGGGAAPAAAPAGGAGVEAVGEDSRVWVLAEMVEGKKIGDVVNPPPNCPSLDEFGLMNLNDGNGRNRVVLIKKIEPNKLAEFCEERIKLARSSEAADGDDLYAAEDVRTMEISYNPNGERSRVFKEAVGEMVEVAFDDFPFEPRTCLTYLRAVGSISESCYGQHLAWVAQAKIPDSNRAIHEDELLARVLDVCITYDCLNAANLGCMELIVRRRQLIAQAHALNPAAPSYDGADLFLGNQYRAGGGIVVPALKEHVSKGLHAESQILKERRKLAEAKGKGGGGPAKSDGKGRGHGKTVYVNKAIHALNSLFHGGSKKFAQKVTSNFGSLLEVQRFAIENIRKRIDELGPPPKTSRSEALKVLRASVPSSYADQEVDAGSPVPMQLDSLSLPSGAVGGVRLVDALSGPVKEMVVDFENFMLADADKWCDLTDSAAGMEPYNDELLNSRTGYLRLLERLYQSGVLNFAESCRGRVGAFCVSKKSKVIDGKKVQRQRLVLDCRQTNLIFKPPPQTRLGSLAALSEAELPSGETLYMAGADIKDCFYAVNMEPGLQEFFGLKWDISDVEVQRITHGGHMGLGGNNVPVIKVLPMGFSWSFYLVQHMHSEQALKSLGLDEKHLFLEGQPAPLLEKNNICIMPYCDNLHSICTDSTACQSAKVTMATALEEIGFELHEHLDANSLFETLGGVVDGAKGQSEQDECLIFAGIAPLLIADLRREWWNERWRFKRLPAELWKPRQRSSSYRNKKHLILLDNLALVFAICKGQPIIRRQCQGVERKPQASINKRFLKGQPMDPSLQDKKKVKSRVLKGQEKAVRTQKQQRKLRTVQPIKLENAGKRAVGGKMTCLELCSVSSEIQFQYKGYYQRLEAFSKENDIVLTQSCDVADKVLADYMDVLYLDRRPPAEGEKTLAALEFFHIGLRGQLHRSRRALRGWRKVMPAQSRLPMPRVLMFGMAMIMKHRGNNNMALMTLLAFDLYLRPGEALTLLGRNVVAPVAVAGVQFRMVNVVVRDFEAGKPDKVGTYDTSLRLDNPKTLWIGKFLLDLATQQNSQDETLFTFTMEEYRKEFRKVGELLGIKDLHPYQLRHGGASEDLSSGFRDFQGVKSRGRWVTDQSVRRYAKTGRVQQLLTKLKPDKLAFCTWAERNMEKDLYDAEKGGYALHDFFKGVAPNGKFWTLVAQPYPWSLAESIEGVDEDDEEVEPTSPAFLRALQFFGVPSSSLAKFVLPMSEEMMCNQCAVMELDAGLFETSHRHNYKENHDHLLFVSYPCGFAKFASRNFEKWPETLESGHLVQCFNIVHVLDSKRVRRLENRVRVLAEATEQVSDLLCRHEVANGYVSREVRRLKDVMRLKSQSQSTLGGLDTLGEESTPQSNHPLEVLVRELHNNMKVAGSQKILVNGEALYRYHEFKQDAPSLPSAVQGISLFRAREEIESELGPDTDEVVRTLVQHADPALSLSELHLRTGLDMHHLQEAARHLVVLKKAKLVNVFRDDIRVALAPNADTGRESLAAQHFRDWRKKHPTPEFKDKKSMTTFTEALTLFHKGKQMKEIKNSFSTEEEFKMILGYLVAQGLVVQLGKFCHFMPGRTRPLSVKPPTRFDTGVLRETVVWKTGSYSPLLQIKEADFDLLETRSQDLAELRFFVLFVLEIVRHQRRIDSVEFQELLRRLEEASGEPWPPERGLRLLAMNADIFVQYSSRC</sequence>
<protein>
    <submittedName>
        <fullName evidence="4">Acyl-protein thioesterase 1</fullName>
    </submittedName>
</protein>
<reference evidence="3" key="1">
    <citation type="submission" date="2022-10" db="EMBL/GenBank/DDBJ databases">
        <authorList>
            <person name="Chen Y."/>
            <person name="Dougan E. K."/>
            <person name="Chan C."/>
            <person name="Rhodes N."/>
            <person name="Thang M."/>
        </authorList>
    </citation>
    <scope>NUCLEOTIDE SEQUENCE</scope>
</reference>
<organism evidence="3">
    <name type="scientific">Cladocopium goreaui</name>
    <dbReference type="NCBI Taxonomy" id="2562237"/>
    <lineage>
        <taxon>Eukaryota</taxon>
        <taxon>Sar</taxon>
        <taxon>Alveolata</taxon>
        <taxon>Dinophyceae</taxon>
        <taxon>Suessiales</taxon>
        <taxon>Symbiodiniaceae</taxon>
        <taxon>Cladocopium</taxon>
    </lineage>
</organism>
<evidence type="ECO:0000313" key="3">
    <source>
        <dbReference type="EMBL" id="CAI4017966.1"/>
    </source>
</evidence>
<dbReference type="Gene3D" id="1.10.443.10">
    <property type="entry name" value="Intergrase catalytic core"/>
    <property type="match status" value="1"/>
</dbReference>
<dbReference type="GO" id="GO:1990130">
    <property type="term" value="C:GATOR1 complex"/>
    <property type="evidence" value="ECO:0007669"/>
    <property type="project" value="TreeGrafter"/>
</dbReference>
<dbReference type="GO" id="GO:0006310">
    <property type="term" value="P:DNA recombination"/>
    <property type="evidence" value="ECO:0007669"/>
    <property type="project" value="UniProtKB-KW"/>
</dbReference>
<gene>
    <name evidence="3" type="ORF">C1SCF055_LOCUS42570</name>
</gene>
<dbReference type="InterPro" id="IPR005365">
    <property type="entry name" value="Npr3"/>
</dbReference>
<dbReference type="SUPFAM" id="SSF56349">
    <property type="entry name" value="DNA breaking-rejoining enzymes"/>
    <property type="match status" value="1"/>
</dbReference>
<evidence type="ECO:0000313" key="4">
    <source>
        <dbReference type="EMBL" id="CAL4805278.1"/>
    </source>
</evidence>
<dbReference type="GO" id="GO:0034198">
    <property type="term" value="P:cellular response to amino acid starvation"/>
    <property type="evidence" value="ECO:0007669"/>
    <property type="project" value="TreeGrafter"/>
</dbReference>
<accession>A0A9P1GNB9</accession>
<comment type="caution">
    <text evidence="3">The sequence shown here is derived from an EMBL/GenBank/DDBJ whole genome shotgun (WGS) entry which is preliminary data.</text>
</comment>
<reference evidence="4 5" key="2">
    <citation type="submission" date="2024-05" db="EMBL/GenBank/DDBJ databases">
        <authorList>
            <person name="Chen Y."/>
            <person name="Shah S."/>
            <person name="Dougan E. K."/>
            <person name="Thang M."/>
            <person name="Chan C."/>
        </authorList>
    </citation>
    <scope>NUCLEOTIDE SEQUENCE [LARGE SCALE GENOMIC DNA]</scope>
</reference>
<keyword evidence="1" id="KW-0233">DNA recombination</keyword>
<dbReference type="InterPro" id="IPR011010">
    <property type="entry name" value="DNA_brk_join_enz"/>
</dbReference>
<dbReference type="GO" id="GO:0010508">
    <property type="term" value="P:positive regulation of autophagy"/>
    <property type="evidence" value="ECO:0007669"/>
    <property type="project" value="TreeGrafter"/>
</dbReference>